<evidence type="ECO:0008006" key="2">
    <source>
        <dbReference type="Google" id="ProtNLM"/>
    </source>
</evidence>
<organism evidence="1">
    <name type="scientific">Salmonella enterica subsp. salamae</name>
    <dbReference type="NCBI Taxonomy" id="59202"/>
    <lineage>
        <taxon>Bacteria</taxon>
        <taxon>Pseudomonadati</taxon>
        <taxon>Pseudomonadota</taxon>
        <taxon>Gammaproteobacteria</taxon>
        <taxon>Enterobacterales</taxon>
        <taxon>Enterobacteriaceae</taxon>
        <taxon>Salmonella</taxon>
    </lineage>
</organism>
<protein>
    <recommendedName>
        <fullName evidence="2">HEAT repeat domain-containing protein</fullName>
    </recommendedName>
</protein>
<comment type="caution">
    <text evidence="1">The sequence shown here is derived from an EMBL/GenBank/DDBJ whole genome shotgun (WGS) entry which is preliminary data.</text>
</comment>
<gene>
    <name evidence="1" type="ORF">DPA05_26160</name>
</gene>
<dbReference type="Proteomes" id="UP000839852">
    <property type="component" value="Unassembled WGS sequence"/>
</dbReference>
<accession>A0A5Y2LY39</accession>
<reference evidence="1" key="1">
    <citation type="submission" date="2018-06" db="EMBL/GenBank/DDBJ databases">
        <authorList>
            <person name="Ashton P.M."/>
            <person name="Dallman T."/>
            <person name="Nair S."/>
            <person name="De Pinna E."/>
            <person name="Peters T."/>
            <person name="Grant K."/>
        </authorList>
    </citation>
    <scope>NUCLEOTIDE SEQUENCE [LARGE SCALE GENOMIC DNA]</scope>
    <source>
        <strain evidence="1">319688</strain>
    </source>
</reference>
<name>A0A5Y2LY39_SALER</name>
<sequence length="197" mass="23312">MGVWRKTMKNFLDEFYKIETLLHERARLEVNSFQGEASAWNILEEYEIVLNRYHYNVQLFILKYNPNFLILLKSNDSKIRRVALKLIWDGLMDLSEDKLLIEKLVSLSIIGNDEERKLAQVILINRGWLIKHEKTLSMFIGGLYAKGLDYYLFKDMGEFFYNINNIDLLRTHIEKGKGLQDEEINELIADFSKNIKD</sequence>
<evidence type="ECO:0000313" key="1">
    <source>
        <dbReference type="EMBL" id="ECE6363031.1"/>
    </source>
</evidence>
<dbReference type="AlphaFoldDB" id="A0A5Y2LY39"/>
<dbReference type="EMBL" id="AAIIOQ010000081">
    <property type="protein sequence ID" value="ECE6363031.1"/>
    <property type="molecule type" value="Genomic_DNA"/>
</dbReference>
<proteinExistence type="predicted"/>